<dbReference type="VEuPathDB" id="VectorBase:LLOJ000197"/>
<evidence type="ECO:0000256" key="5">
    <source>
        <dbReference type="ARBA" id="ARBA00022989"/>
    </source>
</evidence>
<comment type="similarity">
    <text evidence="2">Belongs to the G-protein coupled receptor 1 family.</text>
</comment>
<dbReference type="EMBL" id="AJWK01000684">
    <property type="status" value="NOT_ANNOTATED_CDS"/>
    <property type="molecule type" value="Genomic_DNA"/>
</dbReference>
<feature type="domain" description="G-protein coupled receptors family 1 profile" evidence="12">
    <location>
        <begin position="1"/>
        <end position="307"/>
    </location>
</feature>
<evidence type="ECO:0000256" key="3">
    <source>
        <dbReference type="ARBA" id="ARBA00022475"/>
    </source>
</evidence>
<keyword evidence="7 11" id="KW-0472">Membrane</keyword>
<keyword evidence="6" id="KW-0297">G-protein coupled receptor</keyword>
<dbReference type="EMBL" id="AJWK01000685">
    <property type="status" value="NOT_ANNOTATED_CDS"/>
    <property type="molecule type" value="Genomic_DNA"/>
</dbReference>
<feature type="transmembrane region" description="Helical" evidence="11">
    <location>
        <begin position="214"/>
        <end position="233"/>
    </location>
</feature>
<evidence type="ECO:0000256" key="7">
    <source>
        <dbReference type="ARBA" id="ARBA00023136"/>
    </source>
</evidence>
<evidence type="ECO:0000259" key="12">
    <source>
        <dbReference type="PROSITE" id="PS50262"/>
    </source>
</evidence>
<dbReference type="Pfam" id="PF00001">
    <property type="entry name" value="7tm_1"/>
    <property type="match status" value="2"/>
</dbReference>
<evidence type="ECO:0000256" key="6">
    <source>
        <dbReference type="ARBA" id="ARBA00023040"/>
    </source>
</evidence>
<feature type="compositionally biased region" description="Polar residues" evidence="10">
    <location>
        <begin position="343"/>
        <end position="353"/>
    </location>
</feature>
<accession>A0A1B0GGS5</accession>
<proteinExistence type="inferred from homology"/>
<dbReference type="VEuPathDB" id="VectorBase:LLONM1_000005"/>
<dbReference type="Gene3D" id="1.20.1070.10">
    <property type="entry name" value="Rhodopsin 7-helix transmembrane proteins"/>
    <property type="match status" value="2"/>
</dbReference>
<evidence type="ECO:0000256" key="4">
    <source>
        <dbReference type="ARBA" id="ARBA00022692"/>
    </source>
</evidence>
<keyword evidence="5 11" id="KW-1133">Transmembrane helix</keyword>
<name>A0A1B0GGS5_LUTLO</name>
<dbReference type="GO" id="GO:0035237">
    <property type="term" value="F:corazonin receptor activity"/>
    <property type="evidence" value="ECO:0007669"/>
    <property type="project" value="TreeGrafter"/>
</dbReference>
<evidence type="ECO:0000256" key="9">
    <source>
        <dbReference type="ARBA" id="ARBA00023224"/>
    </source>
</evidence>
<dbReference type="Proteomes" id="UP000092461">
    <property type="component" value="Unassembled WGS sequence"/>
</dbReference>
<dbReference type="AlphaFoldDB" id="A0A1B0GGS5"/>
<feature type="transmembrane region" description="Helical" evidence="11">
    <location>
        <begin position="254"/>
        <end position="278"/>
    </location>
</feature>
<evidence type="ECO:0000256" key="8">
    <source>
        <dbReference type="ARBA" id="ARBA00023170"/>
    </source>
</evidence>
<dbReference type="EMBL" id="AJWK01000682">
    <property type="status" value="NOT_ANNOTATED_CDS"/>
    <property type="molecule type" value="Genomic_DNA"/>
</dbReference>
<dbReference type="InterPro" id="IPR000276">
    <property type="entry name" value="GPCR_Rhodpsn"/>
</dbReference>
<feature type="transmembrane region" description="Helical" evidence="11">
    <location>
        <begin position="37"/>
        <end position="56"/>
    </location>
</feature>
<dbReference type="EnsemblMetazoa" id="LLOJ000197-RA">
    <property type="protein sequence ID" value="LLOJ000197-PA"/>
    <property type="gene ID" value="LLOJ000197"/>
</dbReference>
<sequence length="353" mass="41224">MRTFRASNPQFMQLSQCPRSSGAFEAANAPNLWSLEALVYIISLLFSLPQFFIFSVQRGPFEEDFYQCVTHGAYDAYWQEQLYTTTTLFLMFIIPLCILVATYLASFREISLNQQLFTTAPNTVLNASLYKRQKMLHRAKMKSFRMSVLIVLAFLICWTPYYAMMLIFIFLDPDEKFFIFSVQRGPFEEDFYQCVTHGAYDAYWQEQLYTTTTLFLMFIIPLCILVATYLASFREISLNQQLFTTAPNTSFRMSVLIVLAFLICWTPYYAMMLIFIFLDPDEKLEDDLQSAIFFFGMSNSLVNPLIYGFFHVLPRRRTLRRNSPCSEPTIPRESERNGHRKISNSSVCKFSNN</sequence>
<feature type="transmembrane region" description="Helical" evidence="11">
    <location>
        <begin position="148"/>
        <end position="171"/>
    </location>
</feature>
<comment type="subcellular location">
    <subcellularLocation>
        <location evidence="1">Cell membrane</location>
        <topology evidence="1">Multi-pass membrane protein</topology>
    </subcellularLocation>
</comment>
<evidence type="ECO:0000256" key="11">
    <source>
        <dbReference type="SAM" id="Phobius"/>
    </source>
</evidence>
<reference evidence="13" key="1">
    <citation type="submission" date="2020-05" db="UniProtKB">
        <authorList>
            <consortium name="EnsemblMetazoa"/>
        </authorList>
    </citation>
    <scope>IDENTIFICATION</scope>
    <source>
        <strain evidence="13">Jacobina</strain>
    </source>
</reference>
<evidence type="ECO:0000256" key="1">
    <source>
        <dbReference type="ARBA" id="ARBA00004651"/>
    </source>
</evidence>
<evidence type="ECO:0000256" key="2">
    <source>
        <dbReference type="ARBA" id="ARBA00010663"/>
    </source>
</evidence>
<dbReference type="PRINTS" id="PR00237">
    <property type="entry name" value="GPCRRHODOPSN"/>
</dbReference>
<feature type="transmembrane region" description="Helical" evidence="11">
    <location>
        <begin position="290"/>
        <end position="313"/>
    </location>
</feature>
<dbReference type="GO" id="GO:0005886">
    <property type="term" value="C:plasma membrane"/>
    <property type="evidence" value="ECO:0007669"/>
    <property type="project" value="UniProtKB-SubCell"/>
</dbReference>
<feature type="transmembrane region" description="Helical" evidence="11">
    <location>
        <begin position="82"/>
        <end position="105"/>
    </location>
</feature>
<dbReference type="EMBL" id="AJWK01000680">
    <property type="status" value="NOT_ANNOTATED_CDS"/>
    <property type="molecule type" value="Genomic_DNA"/>
</dbReference>
<evidence type="ECO:0000313" key="13">
    <source>
        <dbReference type="EnsemblMetazoa" id="LLOJ000197-PA"/>
    </source>
</evidence>
<feature type="region of interest" description="Disordered" evidence="10">
    <location>
        <begin position="321"/>
        <end position="353"/>
    </location>
</feature>
<dbReference type="InterPro" id="IPR017452">
    <property type="entry name" value="GPCR_Rhodpsn_7TM"/>
</dbReference>
<dbReference type="PANTHER" id="PTHR24230:SF163">
    <property type="entry name" value="CORAZONIN RECEPTOR, ISOFORM B"/>
    <property type="match status" value="1"/>
</dbReference>
<evidence type="ECO:0000256" key="10">
    <source>
        <dbReference type="SAM" id="MobiDB-lite"/>
    </source>
</evidence>
<dbReference type="EMBL" id="AJWK01000683">
    <property type="status" value="NOT_ANNOTATED_CDS"/>
    <property type="molecule type" value="Genomic_DNA"/>
</dbReference>
<dbReference type="PROSITE" id="PS50262">
    <property type="entry name" value="G_PROTEIN_RECEP_F1_2"/>
    <property type="match status" value="1"/>
</dbReference>
<dbReference type="EMBL" id="AJWK01000681">
    <property type="status" value="NOT_ANNOTATED_CDS"/>
    <property type="molecule type" value="Genomic_DNA"/>
</dbReference>
<protein>
    <recommendedName>
        <fullName evidence="12">G-protein coupled receptors family 1 profile domain-containing protein</fullName>
    </recommendedName>
</protein>
<keyword evidence="3" id="KW-1003">Cell membrane</keyword>
<dbReference type="PANTHER" id="PTHR24230">
    <property type="entry name" value="G-PROTEIN COUPLED RECEPTOR"/>
    <property type="match status" value="1"/>
</dbReference>
<evidence type="ECO:0000313" key="14">
    <source>
        <dbReference type="Proteomes" id="UP000092461"/>
    </source>
</evidence>
<keyword evidence="8" id="KW-0675">Receptor</keyword>
<dbReference type="SUPFAM" id="SSF81321">
    <property type="entry name" value="Family A G protein-coupled receptor-like"/>
    <property type="match status" value="2"/>
</dbReference>
<keyword evidence="14" id="KW-1185">Reference proteome</keyword>
<keyword evidence="9" id="KW-0807">Transducer</keyword>
<dbReference type="VEuPathDB" id="VectorBase:LLONM1_011712"/>
<organism evidence="13 14">
    <name type="scientific">Lutzomyia longipalpis</name>
    <name type="common">Sand fly</name>
    <dbReference type="NCBI Taxonomy" id="7200"/>
    <lineage>
        <taxon>Eukaryota</taxon>
        <taxon>Metazoa</taxon>
        <taxon>Ecdysozoa</taxon>
        <taxon>Arthropoda</taxon>
        <taxon>Hexapoda</taxon>
        <taxon>Insecta</taxon>
        <taxon>Pterygota</taxon>
        <taxon>Neoptera</taxon>
        <taxon>Endopterygota</taxon>
        <taxon>Diptera</taxon>
        <taxon>Nematocera</taxon>
        <taxon>Psychodoidea</taxon>
        <taxon>Psychodidae</taxon>
        <taxon>Lutzomyia</taxon>
        <taxon>Lutzomyia</taxon>
    </lineage>
</organism>
<keyword evidence="4 11" id="KW-0812">Transmembrane</keyword>